<evidence type="ECO:0000256" key="3">
    <source>
        <dbReference type="ARBA" id="ARBA00022598"/>
    </source>
</evidence>
<dbReference type="GO" id="GO:0004814">
    <property type="term" value="F:arginine-tRNA ligase activity"/>
    <property type="evidence" value="ECO:0007669"/>
    <property type="project" value="UniProtKB-UniRule"/>
</dbReference>
<evidence type="ECO:0000256" key="7">
    <source>
        <dbReference type="ARBA" id="ARBA00023146"/>
    </source>
</evidence>
<dbReference type="EC" id="6.1.1.19" evidence="2 9"/>
<evidence type="ECO:0000256" key="1">
    <source>
        <dbReference type="ARBA" id="ARBA00005594"/>
    </source>
</evidence>
<evidence type="ECO:0000256" key="6">
    <source>
        <dbReference type="ARBA" id="ARBA00022917"/>
    </source>
</evidence>
<dbReference type="InterPro" id="IPR008909">
    <property type="entry name" value="DALR_anticod-bd"/>
</dbReference>
<comment type="caution">
    <text evidence="13">The sequence shown here is derived from an EMBL/GenBank/DDBJ whole genome shotgun (WGS) entry which is preliminary data.</text>
</comment>
<dbReference type="InterPro" id="IPR035684">
    <property type="entry name" value="ArgRS_core"/>
</dbReference>
<evidence type="ECO:0000313" key="13">
    <source>
        <dbReference type="EMBL" id="HGW29570.1"/>
    </source>
</evidence>
<gene>
    <name evidence="13" type="primary">argS</name>
    <name evidence="13" type="ORF">ENR63_01450</name>
</gene>
<keyword evidence="3 10" id="KW-0436">Ligase</keyword>
<sequence>MDIVGFLKNRIRSIANSEFGTELSIDDIALEHPSNKNWGDLSTNVSFIIAKMVNQSPVEIARKISYGLYNSELTFELDNSNHEIFKKIDFQEPGFVNFEFSVLFLLREALSQDISSESYRLKNNIGQFRGQKVLFEYTDPNPFKSFHIGHLMSNAIGESLSRLYEYLGAELKRVNYQGDVGLHVAKSIWGVLQLFKTEGFSLSDVENMSLEEKVAIFGKAYALGVSSYESAQGVKDEIHEINYLVYIAAQELLINEEQWAPIVDYKKHLESVKHYSYETIRDLYYKGRAWSLEDFANLYDKLGTKFNEYYFESKVGEYGFNLVQQNLSNGVFEQDNGAVIFRGQSEGLHNRVFINSKGLPTYEAKDLGLAMLKYETFKYDKSFIITANEINEYFKVVLLAMSKINPDLAAKTTHIGHGVMRFKSGKMSSRTGDIITGVGLIEDTKQAILEVMESSGSDLDDLQKDIISTDLAIGAIKYSILKQGLGKDIIFDKNSAILITGDTGPYLQYSHARANSVIEKAGSWNYDNVSVTYEVRSGSVEVSSSAKDLLRNMIKFNDIVIYSQQSQSLSILCDYLYDLAQCFNTFYNNDSILFAQGNDRNLRIQLCVSFKNLMKVGLWLLGIKSPDRV</sequence>
<organism evidence="13">
    <name type="scientific">candidate division WWE3 bacterium</name>
    <dbReference type="NCBI Taxonomy" id="2053526"/>
    <lineage>
        <taxon>Bacteria</taxon>
        <taxon>Katanobacteria</taxon>
    </lineage>
</organism>
<accession>A0A7C4TJ94</accession>
<keyword evidence="6 10" id="KW-0648">Protein biosynthesis</keyword>
<dbReference type="Gene3D" id="3.30.1360.70">
    <property type="entry name" value="Arginyl tRNA synthetase N-terminal domain"/>
    <property type="match status" value="1"/>
</dbReference>
<dbReference type="PANTHER" id="PTHR11956">
    <property type="entry name" value="ARGINYL-TRNA SYNTHETASE"/>
    <property type="match status" value="1"/>
</dbReference>
<proteinExistence type="inferred from homology"/>
<dbReference type="SMART" id="SM01016">
    <property type="entry name" value="Arg_tRNA_synt_N"/>
    <property type="match status" value="1"/>
</dbReference>
<name>A0A7C4TJ94_UNCKA</name>
<comment type="catalytic activity">
    <reaction evidence="8">
        <text>tRNA(Arg) + L-arginine + ATP = L-arginyl-tRNA(Arg) + AMP + diphosphate</text>
        <dbReference type="Rhea" id="RHEA:20301"/>
        <dbReference type="Rhea" id="RHEA-COMP:9658"/>
        <dbReference type="Rhea" id="RHEA-COMP:9673"/>
        <dbReference type="ChEBI" id="CHEBI:30616"/>
        <dbReference type="ChEBI" id="CHEBI:32682"/>
        <dbReference type="ChEBI" id="CHEBI:33019"/>
        <dbReference type="ChEBI" id="CHEBI:78442"/>
        <dbReference type="ChEBI" id="CHEBI:78513"/>
        <dbReference type="ChEBI" id="CHEBI:456215"/>
        <dbReference type="EC" id="6.1.1.19"/>
    </reaction>
</comment>
<dbReference type="Pfam" id="PF00750">
    <property type="entry name" value="tRNA-synt_1d"/>
    <property type="match status" value="1"/>
</dbReference>
<feature type="domain" description="Arginyl tRNA synthetase N-terminal" evidence="12">
    <location>
        <begin position="5"/>
        <end position="100"/>
    </location>
</feature>
<protein>
    <recommendedName>
        <fullName evidence="2 9">Arginine--tRNA ligase</fullName>
        <ecNumber evidence="2 9">6.1.1.19</ecNumber>
    </recommendedName>
</protein>
<dbReference type="GO" id="GO:0005737">
    <property type="term" value="C:cytoplasm"/>
    <property type="evidence" value="ECO:0007669"/>
    <property type="project" value="UniProtKB-UniRule"/>
</dbReference>
<reference evidence="13" key="1">
    <citation type="journal article" date="2020" name="mSystems">
        <title>Genome- and Community-Level Interaction Insights into Carbon Utilization and Element Cycling Functions of Hydrothermarchaeota in Hydrothermal Sediment.</title>
        <authorList>
            <person name="Zhou Z."/>
            <person name="Liu Y."/>
            <person name="Xu W."/>
            <person name="Pan J."/>
            <person name="Luo Z.H."/>
            <person name="Li M."/>
        </authorList>
    </citation>
    <scope>NUCLEOTIDE SEQUENCE [LARGE SCALE GENOMIC DNA]</scope>
    <source>
        <strain evidence="13">SpSt-417</strain>
    </source>
</reference>
<dbReference type="SUPFAM" id="SSF52374">
    <property type="entry name" value="Nucleotidylyl transferase"/>
    <property type="match status" value="1"/>
</dbReference>
<evidence type="ECO:0000256" key="4">
    <source>
        <dbReference type="ARBA" id="ARBA00022741"/>
    </source>
</evidence>
<dbReference type="Gene3D" id="1.10.730.10">
    <property type="entry name" value="Isoleucyl-tRNA Synthetase, Domain 1"/>
    <property type="match status" value="1"/>
</dbReference>
<dbReference type="InterPro" id="IPR005148">
    <property type="entry name" value="Arg-tRNA-synth_N"/>
</dbReference>
<dbReference type="InterPro" id="IPR036695">
    <property type="entry name" value="Arg-tRNA-synth_N_sf"/>
</dbReference>
<dbReference type="Gene3D" id="3.40.50.620">
    <property type="entry name" value="HUPs"/>
    <property type="match status" value="1"/>
</dbReference>
<evidence type="ECO:0000256" key="10">
    <source>
        <dbReference type="RuleBase" id="RU363038"/>
    </source>
</evidence>
<dbReference type="SUPFAM" id="SSF55190">
    <property type="entry name" value="Arginyl-tRNA synthetase (ArgRS), N-terminal 'additional' domain"/>
    <property type="match status" value="1"/>
</dbReference>
<feature type="domain" description="DALR anticodon binding" evidence="11">
    <location>
        <begin position="507"/>
        <end position="629"/>
    </location>
</feature>
<comment type="similarity">
    <text evidence="1 10">Belongs to the class-I aminoacyl-tRNA synthetase family.</text>
</comment>
<dbReference type="PANTHER" id="PTHR11956:SF5">
    <property type="entry name" value="ARGININE--TRNA LIGASE, CYTOPLASMIC"/>
    <property type="match status" value="1"/>
</dbReference>
<dbReference type="InterPro" id="IPR009080">
    <property type="entry name" value="tRNAsynth_Ia_anticodon-bd"/>
</dbReference>
<evidence type="ECO:0000256" key="8">
    <source>
        <dbReference type="ARBA" id="ARBA00049339"/>
    </source>
</evidence>
<keyword evidence="7 10" id="KW-0030">Aminoacyl-tRNA synthetase</keyword>
<dbReference type="SUPFAM" id="SSF47323">
    <property type="entry name" value="Anticodon-binding domain of a subclass of class I aminoacyl-tRNA synthetases"/>
    <property type="match status" value="1"/>
</dbReference>
<dbReference type="InterPro" id="IPR014729">
    <property type="entry name" value="Rossmann-like_a/b/a_fold"/>
</dbReference>
<keyword evidence="4 10" id="KW-0547">Nucleotide-binding</keyword>
<evidence type="ECO:0000256" key="5">
    <source>
        <dbReference type="ARBA" id="ARBA00022840"/>
    </source>
</evidence>
<dbReference type="Pfam" id="PF05746">
    <property type="entry name" value="DALR_1"/>
    <property type="match status" value="1"/>
</dbReference>
<evidence type="ECO:0000256" key="2">
    <source>
        <dbReference type="ARBA" id="ARBA00012837"/>
    </source>
</evidence>
<dbReference type="GO" id="GO:0006420">
    <property type="term" value="P:arginyl-tRNA aminoacylation"/>
    <property type="evidence" value="ECO:0007669"/>
    <property type="project" value="UniProtKB-UniRule"/>
</dbReference>
<dbReference type="GO" id="GO:0005524">
    <property type="term" value="F:ATP binding"/>
    <property type="evidence" value="ECO:0007669"/>
    <property type="project" value="UniProtKB-KW"/>
</dbReference>
<dbReference type="AlphaFoldDB" id="A0A7C4TJ94"/>
<keyword evidence="5 10" id="KW-0067">ATP-binding</keyword>
<dbReference type="PRINTS" id="PR01038">
    <property type="entry name" value="TRNASYNTHARG"/>
</dbReference>
<dbReference type="InterPro" id="IPR001278">
    <property type="entry name" value="Arg-tRNA-ligase"/>
</dbReference>
<evidence type="ECO:0000259" key="12">
    <source>
        <dbReference type="SMART" id="SM01016"/>
    </source>
</evidence>
<dbReference type="Pfam" id="PF03485">
    <property type="entry name" value="Arg_tRNA_synt_N"/>
    <property type="match status" value="1"/>
</dbReference>
<evidence type="ECO:0000256" key="9">
    <source>
        <dbReference type="NCBIfam" id="TIGR00456"/>
    </source>
</evidence>
<dbReference type="SMART" id="SM00836">
    <property type="entry name" value="DALR_1"/>
    <property type="match status" value="1"/>
</dbReference>
<dbReference type="EMBL" id="DSRT01000074">
    <property type="protein sequence ID" value="HGW29570.1"/>
    <property type="molecule type" value="Genomic_DNA"/>
</dbReference>
<evidence type="ECO:0000259" key="11">
    <source>
        <dbReference type="SMART" id="SM00836"/>
    </source>
</evidence>
<dbReference type="NCBIfam" id="TIGR00456">
    <property type="entry name" value="argS"/>
    <property type="match status" value="1"/>
</dbReference>